<dbReference type="OrthoDB" id="9791432at2"/>
<dbReference type="EMBL" id="SACP01000010">
    <property type="protein sequence ID" value="RVU18198.1"/>
    <property type="molecule type" value="Genomic_DNA"/>
</dbReference>
<name>A0A437P7Y0_9HYPH</name>
<evidence type="ECO:0000256" key="1">
    <source>
        <dbReference type="SAM" id="MobiDB-lite"/>
    </source>
</evidence>
<dbReference type="Proteomes" id="UP000286997">
    <property type="component" value="Unassembled WGS sequence"/>
</dbReference>
<evidence type="ECO:0008006" key="4">
    <source>
        <dbReference type="Google" id="ProtNLM"/>
    </source>
</evidence>
<evidence type="ECO:0000313" key="3">
    <source>
        <dbReference type="Proteomes" id="UP000286997"/>
    </source>
</evidence>
<reference evidence="2 3" key="1">
    <citation type="submission" date="2019-01" db="EMBL/GenBank/DDBJ databases">
        <authorList>
            <person name="Chen W.-M."/>
        </authorList>
    </citation>
    <scope>NUCLEOTIDE SEQUENCE [LARGE SCALE GENOMIC DNA]</scope>
    <source>
        <strain evidence="2 3">TER-1</strain>
    </source>
</reference>
<feature type="region of interest" description="Disordered" evidence="1">
    <location>
        <begin position="41"/>
        <end position="74"/>
    </location>
</feature>
<dbReference type="SUPFAM" id="SSF158791">
    <property type="entry name" value="MgtE N-terminal domain-like"/>
    <property type="match status" value="1"/>
</dbReference>
<gene>
    <name evidence="2" type="ORF">EOE48_11895</name>
</gene>
<dbReference type="AlphaFoldDB" id="A0A437P7Y0"/>
<sequence length="232" mass="24518">MDAVALAAGGLLVLKLGGLAVEDPGGQPDFARVLAHARSGYPDPVVTGSTAPKEPAAGAIRQGPQETPPPAAPDVSLTERALLEKLGARRDALQQRSRDLEAREQLIGTVERRIEGQIGDLRKLETQEAEAARPSEAEAAALRNIVTMYETMKPKEAARVFDRLSLDVLVPVVLGMNPRKMAEVLAVMQPEAAERLTVALAQRTRKTPPKAPAASASALPPTELPAIGPSGR</sequence>
<accession>A0A437P7Y0</accession>
<protein>
    <recommendedName>
        <fullName evidence="4">Magnesium transporter MgtE intracellular domain-containing protein</fullName>
    </recommendedName>
</protein>
<keyword evidence="3" id="KW-1185">Reference proteome</keyword>
<proteinExistence type="predicted"/>
<comment type="caution">
    <text evidence="2">The sequence shown here is derived from an EMBL/GenBank/DDBJ whole genome shotgun (WGS) entry which is preliminary data.</text>
</comment>
<feature type="compositionally biased region" description="Low complexity" evidence="1">
    <location>
        <begin position="212"/>
        <end position="226"/>
    </location>
</feature>
<evidence type="ECO:0000313" key="2">
    <source>
        <dbReference type="EMBL" id="RVU18198.1"/>
    </source>
</evidence>
<feature type="region of interest" description="Disordered" evidence="1">
    <location>
        <begin position="203"/>
        <end position="232"/>
    </location>
</feature>
<organism evidence="2 3">
    <name type="scientific">Methylobacterium oryzihabitans</name>
    <dbReference type="NCBI Taxonomy" id="2499852"/>
    <lineage>
        <taxon>Bacteria</taxon>
        <taxon>Pseudomonadati</taxon>
        <taxon>Pseudomonadota</taxon>
        <taxon>Alphaproteobacteria</taxon>
        <taxon>Hyphomicrobiales</taxon>
        <taxon>Methylobacteriaceae</taxon>
        <taxon>Methylobacterium</taxon>
    </lineage>
</organism>